<dbReference type="PANTHER" id="PTHR30203">
    <property type="entry name" value="OUTER MEMBRANE CATION EFFLUX PROTEIN"/>
    <property type="match status" value="1"/>
</dbReference>
<keyword evidence="3" id="KW-1134">Transmembrane beta strand</keyword>
<keyword evidence="3" id="KW-0472">Membrane</keyword>
<keyword evidence="3" id="KW-0732">Signal</keyword>
<gene>
    <name evidence="5" type="ORF">EZJ58_0040</name>
</gene>
<comment type="subcellular location">
    <subcellularLocation>
        <location evidence="1 3">Cell outer membrane</location>
        <topology evidence="1 3">Lipid-anchor</topology>
    </subcellularLocation>
</comment>
<feature type="chain" id="PRO_5020900653" evidence="3">
    <location>
        <begin position="21"/>
        <end position="457"/>
    </location>
</feature>
<dbReference type="Pfam" id="PF02321">
    <property type="entry name" value="OEP"/>
    <property type="match status" value="2"/>
</dbReference>
<dbReference type="InterPro" id="IPR010131">
    <property type="entry name" value="MdtP/NodT-like"/>
</dbReference>
<dbReference type="GO" id="GO:0009279">
    <property type="term" value="C:cell outer membrane"/>
    <property type="evidence" value="ECO:0007669"/>
    <property type="project" value="UniProtKB-SubCell"/>
</dbReference>
<name>A0A4R1N4W1_9GAMM</name>
<keyword evidence="4" id="KW-0175">Coiled coil</keyword>
<feature type="signal peptide" evidence="3">
    <location>
        <begin position="1"/>
        <end position="20"/>
    </location>
</feature>
<dbReference type="GO" id="GO:0015562">
    <property type="term" value="F:efflux transmembrane transporter activity"/>
    <property type="evidence" value="ECO:0007669"/>
    <property type="project" value="InterPro"/>
</dbReference>
<dbReference type="InterPro" id="IPR003423">
    <property type="entry name" value="OMP_efflux"/>
</dbReference>
<keyword evidence="6" id="KW-1185">Reference proteome</keyword>
<keyword evidence="3" id="KW-0449">Lipoprotein</keyword>
<dbReference type="Gene3D" id="1.20.1600.10">
    <property type="entry name" value="Outer membrane efflux proteins (OEP)"/>
    <property type="match status" value="1"/>
</dbReference>
<proteinExistence type="inferred from homology"/>
<dbReference type="PANTHER" id="PTHR30203:SF32">
    <property type="entry name" value="CATION EFFLUX SYSTEM PROTEIN CUSC"/>
    <property type="match status" value="1"/>
</dbReference>
<comment type="similarity">
    <text evidence="2 3">Belongs to the outer membrane factor (OMF) (TC 1.B.17) family.</text>
</comment>
<organism evidence="5 6">
    <name type="scientific">Sodalis ligni</name>
    <dbReference type="NCBI Taxonomy" id="2697027"/>
    <lineage>
        <taxon>Bacteria</taxon>
        <taxon>Pseudomonadati</taxon>
        <taxon>Pseudomonadota</taxon>
        <taxon>Gammaproteobacteria</taxon>
        <taxon>Enterobacterales</taxon>
        <taxon>Bruguierivoracaceae</taxon>
        <taxon>Sodalis</taxon>
    </lineage>
</organism>
<evidence type="ECO:0000313" key="6">
    <source>
        <dbReference type="Proteomes" id="UP000294555"/>
    </source>
</evidence>
<protein>
    <submittedName>
        <fullName evidence="5">Multidrug efflux system outer membrane protein</fullName>
    </submittedName>
</protein>
<feature type="coiled-coil region" evidence="4">
    <location>
        <begin position="57"/>
        <end position="91"/>
    </location>
</feature>
<keyword evidence="3" id="KW-0812">Transmembrane</keyword>
<dbReference type="Gene3D" id="2.20.200.10">
    <property type="entry name" value="Outer membrane efflux proteins (OEP)"/>
    <property type="match status" value="1"/>
</dbReference>
<reference evidence="5 6" key="1">
    <citation type="submission" date="2019-02" db="EMBL/GenBank/DDBJ databases">
        <title>Investigation of anaerobic lignin degradation for improved lignocellulosic biofuels.</title>
        <authorList>
            <person name="Deangelis K."/>
        </authorList>
    </citation>
    <scope>NUCLEOTIDE SEQUENCE [LARGE SCALE GENOMIC DNA]</scope>
    <source>
        <strain evidence="5 6">159R</strain>
    </source>
</reference>
<dbReference type="AlphaFoldDB" id="A0A4R1N4W1"/>
<dbReference type="NCBIfam" id="TIGR01845">
    <property type="entry name" value="outer_NodT"/>
    <property type="match status" value="1"/>
</dbReference>
<accession>A0A4R1N4W1</accession>
<evidence type="ECO:0000256" key="3">
    <source>
        <dbReference type="RuleBase" id="RU362097"/>
    </source>
</evidence>
<evidence type="ECO:0000313" key="5">
    <source>
        <dbReference type="EMBL" id="TCL02052.1"/>
    </source>
</evidence>
<dbReference type="Proteomes" id="UP000294555">
    <property type="component" value="Unassembled WGS sequence"/>
</dbReference>
<dbReference type="PROSITE" id="PS51257">
    <property type="entry name" value="PROKAR_LIPOPROTEIN"/>
    <property type="match status" value="1"/>
</dbReference>
<dbReference type="SUPFAM" id="SSF56954">
    <property type="entry name" value="Outer membrane efflux proteins (OEP)"/>
    <property type="match status" value="1"/>
</dbReference>
<keyword evidence="3" id="KW-0564">Palmitate</keyword>
<evidence type="ECO:0000256" key="1">
    <source>
        <dbReference type="ARBA" id="ARBA00004459"/>
    </source>
</evidence>
<sequence length="457" mass="49234">MMYRMGMMIFPLLLSGCLSLDPAYQRPAAPVPTTWPANTSSAAGIPELVGWQQAIDNERLRNVVERALKSNRDLRKAIADIEAARAQYGEERATLFPTLNAGLDSTHSRTLDSGVSSTAEAQGSISSFELDLFGRNRSLARGYKELWLASEETTSSTRLTLIAETTTAWLTLAADKSNLQLTRETMRSAADTLRITQARLSAGVAAATDVSEAMTIYQSARASEASYRTLVLQDINALDLLVGDALPDELLPDALDTLPEQTVRLVPAGMSSAVLLRRPDVLEAEHNLKSVNASIGAARASFFPSLTLTASAGTASSSLSNLFSGGSKVWSFAPSLTLPLFTGGSNLAALHYAQAEKKGYIATYEKTIQTAFSEVADALARRATLNDQLDAQREYVAAAQRSQVLALNSYKSGVGDYLSVLTAQRTLWTAQLEWIALKQTDFNNRITLWQALGGGIG</sequence>
<evidence type="ECO:0000256" key="2">
    <source>
        <dbReference type="ARBA" id="ARBA00007613"/>
    </source>
</evidence>
<comment type="caution">
    <text evidence="5">The sequence shown here is derived from an EMBL/GenBank/DDBJ whole genome shotgun (WGS) entry which is preliminary data.</text>
</comment>
<dbReference type="EMBL" id="SJOI01000001">
    <property type="protein sequence ID" value="TCL02052.1"/>
    <property type="molecule type" value="Genomic_DNA"/>
</dbReference>
<evidence type="ECO:0000256" key="4">
    <source>
        <dbReference type="SAM" id="Coils"/>
    </source>
</evidence>